<gene>
    <name evidence="1" type="ORF">L2E82_26461</name>
</gene>
<dbReference type="EMBL" id="CM042013">
    <property type="protein sequence ID" value="KAI3736585.1"/>
    <property type="molecule type" value="Genomic_DNA"/>
</dbReference>
<keyword evidence="2" id="KW-1185">Reference proteome</keyword>
<accession>A0ACB9CQP9</accession>
<protein>
    <submittedName>
        <fullName evidence="1">Uncharacterized protein</fullName>
    </submittedName>
</protein>
<proteinExistence type="predicted"/>
<organism evidence="1 2">
    <name type="scientific">Cichorium intybus</name>
    <name type="common">Chicory</name>
    <dbReference type="NCBI Taxonomy" id="13427"/>
    <lineage>
        <taxon>Eukaryota</taxon>
        <taxon>Viridiplantae</taxon>
        <taxon>Streptophyta</taxon>
        <taxon>Embryophyta</taxon>
        <taxon>Tracheophyta</taxon>
        <taxon>Spermatophyta</taxon>
        <taxon>Magnoliopsida</taxon>
        <taxon>eudicotyledons</taxon>
        <taxon>Gunneridae</taxon>
        <taxon>Pentapetalae</taxon>
        <taxon>asterids</taxon>
        <taxon>campanulids</taxon>
        <taxon>Asterales</taxon>
        <taxon>Asteraceae</taxon>
        <taxon>Cichorioideae</taxon>
        <taxon>Cichorieae</taxon>
        <taxon>Cichoriinae</taxon>
        <taxon>Cichorium</taxon>
    </lineage>
</organism>
<reference evidence="2" key="1">
    <citation type="journal article" date="2022" name="Mol. Ecol. Resour.">
        <title>The genomes of chicory, endive, great burdock and yacon provide insights into Asteraceae palaeo-polyploidization history and plant inulin production.</title>
        <authorList>
            <person name="Fan W."/>
            <person name="Wang S."/>
            <person name="Wang H."/>
            <person name="Wang A."/>
            <person name="Jiang F."/>
            <person name="Liu H."/>
            <person name="Zhao H."/>
            <person name="Xu D."/>
            <person name="Zhang Y."/>
        </authorList>
    </citation>
    <scope>NUCLEOTIDE SEQUENCE [LARGE SCALE GENOMIC DNA]</scope>
    <source>
        <strain evidence="2">cv. Punajuju</strain>
    </source>
</reference>
<name>A0ACB9CQP9_CICIN</name>
<comment type="caution">
    <text evidence="1">The sequence shown here is derived from an EMBL/GenBank/DDBJ whole genome shotgun (WGS) entry which is preliminary data.</text>
</comment>
<reference evidence="1 2" key="2">
    <citation type="journal article" date="2022" name="Mol. Ecol. Resour.">
        <title>The genomes of chicory, endive, great burdock and yacon provide insights into Asteraceae paleo-polyploidization history and plant inulin production.</title>
        <authorList>
            <person name="Fan W."/>
            <person name="Wang S."/>
            <person name="Wang H."/>
            <person name="Wang A."/>
            <person name="Jiang F."/>
            <person name="Liu H."/>
            <person name="Zhao H."/>
            <person name="Xu D."/>
            <person name="Zhang Y."/>
        </authorList>
    </citation>
    <scope>NUCLEOTIDE SEQUENCE [LARGE SCALE GENOMIC DNA]</scope>
    <source>
        <strain evidence="2">cv. Punajuju</strain>
        <tissue evidence="1">Leaves</tissue>
    </source>
</reference>
<evidence type="ECO:0000313" key="1">
    <source>
        <dbReference type="EMBL" id="KAI3736585.1"/>
    </source>
</evidence>
<dbReference type="Proteomes" id="UP001055811">
    <property type="component" value="Linkage Group LG05"/>
</dbReference>
<evidence type="ECO:0000313" key="2">
    <source>
        <dbReference type="Proteomes" id="UP001055811"/>
    </source>
</evidence>
<sequence>MHIRTYILYIRTCICICMYLCSSSSFRVVFSLLTNGVCYVFMLNIGVWYLVEFITIMTDELEGRMNIHFG</sequence>